<gene>
    <name evidence="2" type="ORF">MSSAC_3125</name>
</gene>
<proteinExistence type="predicted"/>
<keyword evidence="1" id="KW-0472">Membrane</keyword>
<evidence type="ECO:0000256" key="1">
    <source>
        <dbReference type="SAM" id="Phobius"/>
    </source>
</evidence>
<dbReference type="AlphaFoldDB" id="A0A0E3PSA6"/>
<name>A0A0E3PSA6_9EURY</name>
<accession>A0A0E3PSA6</accession>
<keyword evidence="1" id="KW-0812">Transmembrane</keyword>
<sequence length="75" mass="8685">MPGRSRKLSNLSTFVQFIPLFLFSLSSSFLPPLLFSSFPFSRFLLLFFLSRVLLNPGVKLLNPFSLKTLLKKRFK</sequence>
<organism evidence="2 3">
    <name type="scientific">Methanosarcina siciliae C2J</name>
    <dbReference type="NCBI Taxonomy" id="1434118"/>
    <lineage>
        <taxon>Archaea</taxon>
        <taxon>Methanobacteriati</taxon>
        <taxon>Methanobacteriota</taxon>
        <taxon>Stenosarchaea group</taxon>
        <taxon>Methanomicrobia</taxon>
        <taxon>Methanosarcinales</taxon>
        <taxon>Methanosarcinaceae</taxon>
        <taxon>Methanosarcina</taxon>
    </lineage>
</organism>
<evidence type="ECO:0000313" key="2">
    <source>
        <dbReference type="EMBL" id="AKB37715.1"/>
    </source>
</evidence>
<dbReference type="Proteomes" id="UP000033123">
    <property type="component" value="Chromosome"/>
</dbReference>
<feature type="transmembrane region" description="Helical" evidence="1">
    <location>
        <begin position="44"/>
        <end position="66"/>
    </location>
</feature>
<dbReference type="PATRIC" id="fig|1434118.4.peg.4047"/>
<evidence type="ECO:0000313" key="3">
    <source>
        <dbReference type="Proteomes" id="UP000033123"/>
    </source>
</evidence>
<keyword evidence="1" id="KW-1133">Transmembrane helix</keyword>
<dbReference type="KEGG" id="msj:MSSAC_3125"/>
<dbReference type="EMBL" id="CP009508">
    <property type="protein sequence ID" value="AKB37715.1"/>
    <property type="molecule type" value="Genomic_DNA"/>
</dbReference>
<reference evidence="2 3" key="1">
    <citation type="submission" date="2014-07" db="EMBL/GenBank/DDBJ databases">
        <title>Methanogenic archaea and the global carbon cycle.</title>
        <authorList>
            <person name="Henriksen J.R."/>
            <person name="Luke J."/>
            <person name="Reinhart S."/>
            <person name="Benedict M.N."/>
            <person name="Youngblut N.D."/>
            <person name="Metcalf M.E."/>
            <person name="Whitaker R.J."/>
            <person name="Metcalf W.W."/>
        </authorList>
    </citation>
    <scope>NUCLEOTIDE SEQUENCE [LARGE SCALE GENOMIC DNA]</scope>
    <source>
        <strain evidence="2 3">C2J</strain>
    </source>
</reference>
<protein>
    <submittedName>
        <fullName evidence="2">Uncharacterized protein</fullName>
    </submittedName>
</protein>
<dbReference type="HOGENOM" id="CLU_2662413_0_0_2"/>